<sequence>MQRSLDKYSFSSALKRTKMTYCFLLPYRNPERSGYSGEHFSISDGEEPNGNHKLNTPLLAPHSSSKHAHE</sequence>
<organism evidence="2">
    <name type="scientific">Darwinula stevensoni</name>
    <dbReference type="NCBI Taxonomy" id="69355"/>
    <lineage>
        <taxon>Eukaryota</taxon>
        <taxon>Metazoa</taxon>
        <taxon>Ecdysozoa</taxon>
        <taxon>Arthropoda</taxon>
        <taxon>Crustacea</taxon>
        <taxon>Oligostraca</taxon>
        <taxon>Ostracoda</taxon>
        <taxon>Podocopa</taxon>
        <taxon>Podocopida</taxon>
        <taxon>Darwinulocopina</taxon>
        <taxon>Darwinuloidea</taxon>
        <taxon>Darwinulidae</taxon>
        <taxon>Darwinula</taxon>
    </lineage>
</organism>
<dbReference type="EMBL" id="CAJPEV010001373">
    <property type="protein sequence ID" value="CAG0892294.1"/>
    <property type="molecule type" value="Genomic_DNA"/>
</dbReference>
<evidence type="ECO:0000313" key="2">
    <source>
        <dbReference type="EMBL" id="CAD7247191.1"/>
    </source>
</evidence>
<name>A0A7R9A7K6_9CRUS</name>
<protein>
    <submittedName>
        <fullName evidence="2">Uncharacterized protein</fullName>
    </submittedName>
</protein>
<proteinExistence type="predicted"/>
<feature type="region of interest" description="Disordered" evidence="1">
    <location>
        <begin position="35"/>
        <end position="70"/>
    </location>
</feature>
<accession>A0A7R9A7K6</accession>
<keyword evidence="3" id="KW-1185">Reference proteome</keyword>
<dbReference type="EMBL" id="LR900890">
    <property type="protein sequence ID" value="CAD7247191.1"/>
    <property type="molecule type" value="Genomic_DNA"/>
</dbReference>
<evidence type="ECO:0000256" key="1">
    <source>
        <dbReference type="SAM" id="MobiDB-lite"/>
    </source>
</evidence>
<reference evidence="2" key="1">
    <citation type="submission" date="2020-11" db="EMBL/GenBank/DDBJ databases">
        <authorList>
            <person name="Tran Van P."/>
        </authorList>
    </citation>
    <scope>NUCLEOTIDE SEQUENCE</scope>
</reference>
<evidence type="ECO:0000313" key="3">
    <source>
        <dbReference type="Proteomes" id="UP000677054"/>
    </source>
</evidence>
<dbReference type="Proteomes" id="UP000677054">
    <property type="component" value="Unassembled WGS sequence"/>
</dbReference>
<dbReference type="AlphaFoldDB" id="A0A7R9A7K6"/>
<gene>
    <name evidence="2" type="ORF">DSTB1V02_LOCUS7025</name>
</gene>